<evidence type="ECO:0000256" key="3">
    <source>
        <dbReference type="ARBA" id="ARBA00022692"/>
    </source>
</evidence>
<comment type="similarity">
    <text evidence="2 6">Belongs to the ABC-3 integral membrane protein family.</text>
</comment>
<dbReference type="InterPro" id="IPR001626">
    <property type="entry name" value="ABC_TroCD"/>
</dbReference>
<organism evidence="9 10">
    <name type="scientific">Pseudofrankia inefficax (strain DSM 45817 / CECT 9037 / DDB 130130 / EuI1c)</name>
    <name type="common">Frankia inefficax</name>
    <dbReference type="NCBI Taxonomy" id="298654"/>
    <lineage>
        <taxon>Bacteria</taxon>
        <taxon>Bacillati</taxon>
        <taxon>Actinomycetota</taxon>
        <taxon>Actinomycetes</taxon>
        <taxon>Frankiales</taxon>
        <taxon>Frankiaceae</taxon>
        <taxon>Pseudofrankia</taxon>
    </lineage>
</organism>
<dbReference type="PANTHER" id="PTHR30477:SF13">
    <property type="entry name" value="IRON TRANSPORT SYSTEM MEMBRANE PROTEIN HI_0360-RELATED"/>
    <property type="match status" value="1"/>
</dbReference>
<keyword evidence="5 8" id="KW-0472">Membrane</keyword>
<dbReference type="AlphaFoldDB" id="E3IYK9"/>
<evidence type="ECO:0000256" key="7">
    <source>
        <dbReference type="SAM" id="MobiDB-lite"/>
    </source>
</evidence>
<dbReference type="InParanoid" id="E3IYK9"/>
<sequence length="343" mass="35644">MTLIDLLTAPFERPYLTRALIELLLLGGVAAVVGVFVLLRRLAFLTDALTHTVFPGVVIGFLLSGQPGIFPGALVVGCLSAALFTVLAATRRVEEDATLAILLTGFFAIGVVLVSRRSSYTSDLTAFLFGRVLTVRSQDIETTAVVAAVVLLLLVALRKELLLVAFDAQAAQAAGYRVVVLDLALNLSIALVVVAAVRAVGTVLVIALIVVPAAAARLLSDRILAITAIAAAFGMAGGWAGLLISYKISVDHGVRLATGATVVLVLVAGYLLALVVASIRARARIGRPRASADVPAGTVRARPGRLSPADPAHLPIEDWRHPATDQAARAAALTVDPEAGRAP</sequence>
<dbReference type="HOGENOM" id="CLU_028808_3_1_11"/>
<dbReference type="Gene3D" id="1.10.3470.10">
    <property type="entry name" value="ABC transporter involved in vitamin B12 uptake, BtuC"/>
    <property type="match status" value="1"/>
</dbReference>
<dbReference type="RefSeq" id="WP_013428191.1">
    <property type="nucleotide sequence ID" value="NC_014666.1"/>
</dbReference>
<protein>
    <submittedName>
        <fullName evidence="9">ABC-3 protein</fullName>
    </submittedName>
</protein>
<evidence type="ECO:0000256" key="4">
    <source>
        <dbReference type="ARBA" id="ARBA00022989"/>
    </source>
</evidence>
<dbReference type="Proteomes" id="UP000002484">
    <property type="component" value="Chromosome"/>
</dbReference>
<dbReference type="EMBL" id="CP002299">
    <property type="protein sequence ID" value="ADP85080.1"/>
    <property type="molecule type" value="Genomic_DNA"/>
</dbReference>
<evidence type="ECO:0000256" key="5">
    <source>
        <dbReference type="ARBA" id="ARBA00023136"/>
    </source>
</evidence>
<feature type="transmembrane region" description="Helical" evidence="8">
    <location>
        <begin position="185"/>
        <end position="211"/>
    </location>
</feature>
<evidence type="ECO:0000256" key="2">
    <source>
        <dbReference type="ARBA" id="ARBA00008034"/>
    </source>
</evidence>
<dbReference type="STRING" id="298654.FraEuI1c_7115"/>
<comment type="subcellular location">
    <subcellularLocation>
        <location evidence="6">Cell membrane</location>
        <topology evidence="6">Multi-pass membrane protein</topology>
    </subcellularLocation>
    <subcellularLocation>
        <location evidence="1">Membrane</location>
        <topology evidence="1">Multi-pass membrane protein</topology>
    </subcellularLocation>
</comment>
<accession>E3IYK9</accession>
<evidence type="ECO:0000313" key="10">
    <source>
        <dbReference type="Proteomes" id="UP000002484"/>
    </source>
</evidence>
<feature type="transmembrane region" description="Helical" evidence="8">
    <location>
        <begin position="223"/>
        <end position="244"/>
    </location>
</feature>
<name>E3IYK9_PSEI1</name>
<dbReference type="GO" id="GO:0055085">
    <property type="term" value="P:transmembrane transport"/>
    <property type="evidence" value="ECO:0007669"/>
    <property type="project" value="InterPro"/>
</dbReference>
<evidence type="ECO:0000256" key="6">
    <source>
        <dbReference type="RuleBase" id="RU003943"/>
    </source>
</evidence>
<dbReference type="PANTHER" id="PTHR30477">
    <property type="entry name" value="ABC-TRANSPORTER METAL-BINDING PROTEIN"/>
    <property type="match status" value="1"/>
</dbReference>
<proteinExistence type="inferred from homology"/>
<feature type="transmembrane region" description="Helical" evidence="8">
    <location>
        <begin position="256"/>
        <end position="279"/>
    </location>
</feature>
<evidence type="ECO:0000313" key="9">
    <source>
        <dbReference type="EMBL" id="ADP85080.1"/>
    </source>
</evidence>
<dbReference type="KEGG" id="fri:FraEuI1c_7115"/>
<keyword evidence="10" id="KW-1185">Reference proteome</keyword>
<dbReference type="Pfam" id="PF00950">
    <property type="entry name" value="ABC-3"/>
    <property type="match status" value="1"/>
</dbReference>
<reference evidence="9 10" key="1">
    <citation type="submission" date="2010-10" db="EMBL/GenBank/DDBJ databases">
        <title>Complete sequence of Frankia sp. EuI1c.</title>
        <authorList>
            <consortium name="US DOE Joint Genome Institute"/>
            <person name="Lucas S."/>
            <person name="Copeland A."/>
            <person name="Lapidus A."/>
            <person name="Cheng J.-F."/>
            <person name="Bruce D."/>
            <person name="Goodwin L."/>
            <person name="Pitluck S."/>
            <person name="Chertkov O."/>
            <person name="Detter J.C."/>
            <person name="Han C."/>
            <person name="Tapia R."/>
            <person name="Land M."/>
            <person name="Hauser L."/>
            <person name="Jeffries C."/>
            <person name="Kyrpides N."/>
            <person name="Ivanova N."/>
            <person name="Mikhailova N."/>
            <person name="Beauchemin N."/>
            <person name="Sen A."/>
            <person name="Sur S.A."/>
            <person name="Gtari M."/>
            <person name="Wall L."/>
            <person name="Tisa L."/>
            <person name="Woyke T."/>
        </authorList>
    </citation>
    <scope>NUCLEOTIDE SEQUENCE [LARGE SCALE GENOMIC DNA]</scope>
    <source>
        <strain evidence="10">DSM 45817 / CECT 9037 / EuI1c</strain>
    </source>
</reference>
<dbReference type="GO" id="GO:0043190">
    <property type="term" value="C:ATP-binding cassette (ABC) transporter complex"/>
    <property type="evidence" value="ECO:0007669"/>
    <property type="project" value="InterPro"/>
</dbReference>
<dbReference type="InterPro" id="IPR037294">
    <property type="entry name" value="ABC_BtuC-like"/>
</dbReference>
<dbReference type="SUPFAM" id="SSF81345">
    <property type="entry name" value="ABC transporter involved in vitamin B12 uptake, BtuC"/>
    <property type="match status" value="1"/>
</dbReference>
<keyword evidence="4 8" id="KW-1133">Transmembrane helix</keyword>
<dbReference type="eggNOG" id="COG1108">
    <property type="taxonomic scope" value="Bacteria"/>
</dbReference>
<feature type="transmembrane region" description="Helical" evidence="8">
    <location>
        <begin position="97"/>
        <end position="115"/>
    </location>
</feature>
<evidence type="ECO:0000256" key="1">
    <source>
        <dbReference type="ARBA" id="ARBA00004141"/>
    </source>
</evidence>
<gene>
    <name evidence="9" type="ordered locus">FraEuI1c_7115</name>
</gene>
<feature type="transmembrane region" description="Helical" evidence="8">
    <location>
        <begin position="44"/>
        <end position="63"/>
    </location>
</feature>
<dbReference type="GO" id="GO:0010043">
    <property type="term" value="P:response to zinc ion"/>
    <property type="evidence" value="ECO:0007669"/>
    <property type="project" value="TreeGrafter"/>
</dbReference>
<keyword evidence="3 6" id="KW-0812">Transmembrane</keyword>
<feature type="region of interest" description="Disordered" evidence="7">
    <location>
        <begin position="295"/>
        <end position="315"/>
    </location>
</feature>
<feature type="transmembrane region" description="Helical" evidence="8">
    <location>
        <begin position="69"/>
        <end position="90"/>
    </location>
</feature>
<evidence type="ECO:0000256" key="8">
    <source>
        <dbReference type="SAM" id="Phobius"/>
    </source>
</evidence>
<keyword evidence="6" id="KW-0813">Transport</keyword>
<feature type="transmembrane region" description="Helical" evidence="8">
    <location>
        <begin position="20"/>
        <end position="39"/>
    </location>
</feature>